<dbReference type="Gene3D" id="2.60.420.10">
    <property type="entry name" value="Maltose phosphorylase, domain 3"/>
    <property type="match status" value="1"/>
</dbReference>
<organism evidence="5 6">
    <name type="scientific">Luedemannella helvata</name>
    <dbReference type="NCBI Taxonomy" id="349315"/>
    <lineage>
        <taxon>Bacteria</taxon>
        <taxon>Bacillati</taxon>
        <taxon>Actinomycetota</taxon>
        <taxon>Actinomycetes</taxon>
        <taxon>Micromonosporales</taxon>
        <taxon>Micromonosporaceae</taxon>
        <taxon>Luedemannella</taxon>
    </lineage>
</organism>
<dbReference type="InterPro" id="IPR037018">
    <property type="entry name" value="GH65_N"/>
</dbReference>
<dbReference type="InterPro" id="IPR023198">
    <property type="entry name" value="PGP-like_dom2"/>
</dbReference>
<evidence type="ECO:0000259" key="2">
    <source>
        <dbReference type="Pfam" id="PF03632"/>
    </source>
</evidence>
<keyword evidence="6" id="KW-1185">Reference proteome</keyword>
<dbReference type="SUPFAM" id="SSF56784">
    <property type="entry name" value="HAD-like"/>
    <property type="match status" value="1"/>
</dbReference>
<dbReference type="Pfam" id="PF00702">
    <property type="entry name" value="Hydrolase"/>
    <property type="match status" value="1"/>
</dbReference>
<dbReference type="SUPFAM" id="SSF74650">
    <property type="entry name" value="Galactose mutarotase-like"/>
    <property type="match status" value="1"/>
</dbReference>
<dbReference type="Gene3D" id="1.10.150.240">
    <property type="entry name" value="Putative phosphatase, domain 2"/>
    <property type="match status" value="1"/>
</dbReference>
<keyword evidence="1" id="KW-0326">Glycosidase</keyword>
<keyword evidence="1" id="KW-0378">Hydrolase</keyword>
<dbReference type="InterPro" id="IPR005195">
    <property type="entry name" value="Glyco_hydro_65_M"/>
</dbReference>
<dbReference type="PANTHER" id="PTHR11051:SF8">
    <property type="entry name" value="PROTEIN-GLUCOSYLGALACTOSYLHYDROXYLYSINE GLUCOSIDASE"/>
    <property type="match status" value="1"/>
</dbReference>
<feature type="domain" description="Glycoside hydrolase family 65 N-terminal" evidence="4">
    <location>
        <begin position="301"/>
        <end position="556"/>
    </location>
</feature>
<evidence type="ECO:0000259" key="4">
    <source>
        <dbReference type="Pfam" id="PF03636"/>
    </source>
</evidence>
<comment type="caution">
    <text evidence="5">The sequence shown here is derived from an EMBL/GenBank/DDBJ whole genome shotgun (WGS) entry which is preliminary data.</text>
</comment>
<evidence type="ECO:0000313" key="6">
    <source>
        <dbReference type="Proteomes" id="UP001500655"/>
    </source>
</evidence>
<feature type="domain" description="Glycoside hydrolase family 65 central catalytic" evidence="2">
    <location>
        <begin position="610"/>
        <end position="1005"/>
    </location>
</feature>
<reference evidence="6" key="1">
    <citation type="journal article" date="2019" name="Int. J. Syst. Evol. Microbiol.">
        <title>The Global Catalogue of Microorganisms (GCM) 10K type strain sequencing project: providing services to taxonomists for standard genome sequencing and annotation.</title>
        <authorList>
            <consortium name="The Broad Institute Genomics Platform"/>
            <consortium name="The Broad Institute Genome Sequencing Center for Infectious Disease"/>
            <person name="Wu L."/>
            <person name="Ma J."/>
        </authorList>
    </citation>
    <scope>NUCLEOTIDE SEQUENCE [LARGE SCALE GENOMIC DNA]</scope>
    <source>
        <strain evidence="6">JCM 13249</strain>
    </source>
</reference>
<feature type="domain" description="Glycoside hydrolase family 65 C-terminal" evidence="3">
    <location>
        <begin position="1015"/>
        <end position="1073"/>
    </location>
</feature>
<accession>A0ABP4WTP0</accession>
<protein>
    <submittedName>
        <fullName evidence="5">Trehalose-phosphatase</fullName>
    </submittedName>
</protein>
<dbReference type="InterPro" id="IPR005196">
    <property type="entry name" value="Glyco_hydro_65_N"/>
</dbReference>
<dbReference type="Pfam" id="PF03632">
    <property type="entry name" value="Glyco_hydro_65m"/>
    <property type="match status" value="1"/>
</dbReference>
<evidence type="ECO:0000313" key="5">
    <source>
        <dbReference type="EMBL" id="GAA1762682.1"/>
    </source>
</evidence>
<evidence type="ECO:0000259" key="3">
    <source>
        <dbReference type="Pfam" id="PF03633"/>
    </source>
</evidence>
<sequence>MLRRRLAATYLSARERRGRFGAPDMATPAVLRADEVDAVVFDLDGVLTDAAGLHARAWQRALDAMLAANAGPGWRPFDARGEYVDHLDGRSRLAGILAFLQSRDLSLPEGRPDDPPGTRTIWAVANRQRQLFGELLDSEGVRAVGSCADLARRLRAAGIRTAVVSASRDARRVLTDTGLAEVFDARVDGDDAAALRLPASPDPATRVEAARRLHASPSRTVIIDGGLPGIEAGRRGGFHLVVGVDRYGQSDVLVAAGADVVVSDAADLRLDPTRHRPAPGMVTSQDFCGGGQARGGWMLCYDGYDPSREGLREALCTTGNGYLGTRGAAPESRADGVHYPGSYLAGVYNRLLTTVNDRTVEHEHLVNVPNWLHLRWRSPDGVWFDPDTAALTFYRTELDLGSGVLTREVGYRDGQGRHTTVVQRRLVHMGMSHLAALETTLIADDWSGEIEIESGIDGDVANANLPEDAPLAKIHLVAEPGVVDGDLAALTVQTTQSRIRIATAARTVVRDGAAGPVSVPRETARHKRFAGQRLRCPLTEGRPLAVEKVVAVATSRDPAVSEPALTAQGLVTAAGTFDELLADHARAWRTLWERFDLAVDAADEVVLALRLHTFHLLQTLSPHTAQLDAGVPARGLHGEGYHGHVFWDEMFVFPVLNLRLPALSRALLLYRWRRLDAARRAARAAGRAGAMYPWQSGSDGREETPTELYDAREARWVPNHSSLQRHIGISVVYDTWQYYQVSGDVDFLVEYGAEMIIEVARYLAGLVAYDPDDDRYGIAGTVGPDEYHDAYPGASEPGLRDNAYTNVMTAWVLCRALDTFGLLSGHRCAALWDRLGLRESEIRWWERISRRLRVPFHDGVISQFDGYADLAEFDWAGYRRRYGDLIGVDSLLRAEGDSPNRYRLSKQADVLMLLYLLSAEELRGLFERLGYQLDAATIERTVSYYLARVAHGSSLSRVAHSWVRARADREQSWRLFTEALAADLGDTRGGSTRAGVHLGAMAGTVDVAMRCYAGLETRGDVLYLHPLLPRELRALHVEVLYREHWVVIDVDHHRLRVGLRPCQAPPIHIQVGGAVRSLAAGEHLDFAMPPTGSRLSEASHPR</sequence>
<dbReference type="Gene3D" id="1.50.10.10">
    <property type="match status" value="1"/>
</dbReference>
<proteinExistence type="predicted"/>
<dbReference type="Gene3D" id="2.70.98.40">
    <property type="entry name" value="Glycoside hydrolase, family 65, N-terminal domain"/>
    <property type="match status" value="1"/>
</dbReference>
<name>A0ABP4WTP0_9ACTN</name>
<dbReference type="Proteomes" id="UP001500655">
    <property type="component" value="Unassembled WGS sequence"/>
</dbReference>
<dbReference type="EMBL" id="BAAALS010000018">
    <property type="protein sequence ID" value="GAA1762682.1"/>
    <property type="molecule type" value="Genomic_DNA"/>
</dbReference>
<dbReference type="InterPro" id="IPR011013">
    <property type="entry name" value="Gal_mutarotase_sf_dom"/>
</dbReference>
<dbReference type="PANTHER" id="PTHR11051">
    <property type="entry name" value="GLYCOSYL HYDROLASE-RELATED"/>
    <property type="match status" value="1"/>
</dbReference>
<dbReference type="Pfam" id="PF03633">
    <property type="entry name" value="Glyco_hydro_65C"/>
    <property type="match status" value="1"/>
</dbReference>
<dbReference type="InterPro" id="IPR008928">
    <property type="entry name" value="6-hairpin_glycosidase_sf"/>
</dbReference>
<gene>
    <name evidence="5" type="primary">otsB_1</name>
    <name evidence="5" type="ORF">GCM10009681_37220</name>
</gene>
<dbReference type="InterPro" id="IPR005194">
    <property type="entry name" value="Glyco_hydro_65_C"/>
</dbReference>
<dbReference type="InterPro" id="IPR036412">
    <property type="entry name" value="HAD-like_sf"/>
</dbReference>
<dbReference type="RefSeq" id="WP_344083294.1">
    <property type="nucleotide sequence ID" value="NZ_BAAALS010000018.1"/>
</dbReference>
<dbReference type="SUPFAM" id="SSF48208">
    <property type="entry name" value="Six-hairpin glycosidases"/>
    <property type="match status" value="1"/>
</dbReference>
<dbReference type="Gene3D" id="3.40.50.1000">
    <property type="entry name" value="HAD superfamily/HAD-like"/>
    <property type="match status" value="1"/>
</dbReference>
<dbReference type="Pfam" id="PF03636">
    <property type="entry name" value="Glyco_hydro_65N"/>
    <property type="match status" value="1"/>
</dbReference>
<evidence type="ECO:0000256" key="1">
    <source>
        <dbReference type="ARBA" id="ARBA00023295"/>
    </source>
</evidence>
<dbReference type="InterPro" id="IPR023214">
    <property type="entry name" value="HAD_sf"/>
</dbReference>
<dbReference type="InterPro" id="IPR012341">
    <property type="entry name" value="6hp_glycosidase-like_sf"/>
</dbReference>